<dbReference type="InterPro" id="IPR006685">
    <property type="entry name" value="MscS_channel_2nd"/>
</dbReference>
<feature type="chain" id="PRO_5020860324" evidence="6">
    <location>
        <begin position="24"/>
        <end position="552"/>
    </location>
</feature>
<feature type="transmembrane region" description="Helical" evidence="5">
    <location>
        <begin position="357"/>
        <end position="379"/>
    </location>
</feature>
<keyword evidence="3 5" id="KW-1133">Transmembrane helix</keyword>
<feature type="transmembrane region" description="Helical" evidence="5">
    <location>
        <begin position="333"/>
        <end position="351"/>
    </location>
</feature>
<keyword evidence="4 5" id="KW-0472">Membrane</keyword>
<proteinExistence type="predicted"/>
<dbReference type="EMBL" id="CP036532">
    <property type="protein sequence ID" value="QBK31829.1"/>
    <property type="molecule type" value="Genomic_DNA"/>
</dbReference>
<dbReference type="PANTHER" id="PTHR30566">
    <property type="entry name" value="YNAI-RELATED MECHANOSENSITIVE ION CHANNEL"/>
    <property type="match status" value="1"/>
</dbReference>
<dbReference type="OrthoDB" id="9792218at2"/>
<feature type="signal peptide" evidence="6">
    <location>
        <begin position="1"/>
        <end position="23"/>
    </location>
</feature>
<dbReference type="SUPFAM" id="SSF50182">
    <property type="entry name" value="Sm-like ribonucleoproteins"/>
    <property type="match status" value="1"/>
</dbReference>
<evidence type="ECO:0000313" key="9">
    <source>
        <dbReference type="Proteomes" id="UP000293719"/>
    </source>
</evidence>
<dbReference type="Pfam" id="PF00924">
    <property type="entry name" value="MS_channel_2nd"/>
    <property type="match status" value="1"/>
</dbReference>
<evidence type="ECO:0000259" key="7">
    <source>
        <dbReference type="Pfam" id="PF00924"/>
    </source>
</evidence>
<evidence type="ECO:0000256" key="6">
    <source>
        <dbReference type="SAM" id="SignalP"/>
    </source>
</evidence>
<name>A0A4P6V4V3_9HYPH</name>
<evidence type="ECO:0000256" key="3">
    <source>
        <dbReference type="ARBA" id="ARBA00022989"/>
    </source>
</evidence>
<dbReference type="InterPro" id="IPR023408">
    <property type="entry name" value="MscS_beta-dom_sf"/>
</dbReference>
<evidence type="ECO:0000313" key="8">
    <source>
        <dbReference type="EMBL" id="QBK31829.1"/>
    </source>
</evidence>
<dbReference type="RefSeq" id="WP_131617479.1">
    <property type="nucleotide sequence ID" value="NZ_CP036532.1"/>
</dbReference>
<dbReference type="KEGG" id="rpod:E0E05_15200"/>
<dbReference type="Proteomes" id="UP000293719">
    <property type="component" value="Chromosome"/>
</dbReference>
<dbReference type="Gene3D" id="1.10.287.1260">
    <property type="match status" value="1"/>
</dbReference>
<reference evidence="8 9" key="1">
    <citation type="journal article" date="2017" name="Int. J. Syst. Evol. Microbiol.">
        <title>Roseitalea porphyridii gen. nov., sp. nov., isolated from a red alga, and reclassification of Hoeflea suaedae Chung et al. 2013 as Pseudohoeflea suaedae gen. nov., comb. nov.</title>
        <authorList>
            <person name="Hyeon J.W."/>
            <person name="Jeong S.E."/>
            <person name="Baek K."/>
            <person name="Jeon C.O."/>
        </authorList>
    </citation>
    <scope>NUCLEOTIDE SEQUENCE [LARGE SCALE GENOMIC DNA]</scope>
    <source>
        <strain evidence="8 9">MA7-20</strain>
    </source>
</reference>
<sequence>MHHAARPLCAALLILILAVAATAQDGSQRFFEADALNEGLGPVPAGIDRQTPQATVESFLDRAADGDWQGAAHLLDLSGYPVAEQPSAGPQLARQLAVIIERKVVIDWTDLPDRPDGLNARAPSEAAMAGEPRRSILLWMVELDDRPVSIRLNRVRPAGGDPVWLFAEASVENLPALAARYGRSQFEAMLPEPLHREVVFDLRLWELFALPLAVLLALGLGFGTYALMSRGLFRKRRDEGGESFMLAVRGPLILLAMTATVNLFTHGLFVFSGRIDALVSPLITVGYFIVAIWLVINVADTILNRLIDFDQGQLSPVGEGQERKRGLATKVAAARRLLIVILVVAGGGLLLREANLAHNLGISLLASAGVLTLILAFAARSILANILSSMQIALNQSAKIGDKLLWGDYICTVERIHFTFVQLRDWSGRRIVVPVSDFVEESFENWTMVDSEIIRRVDLRLAHDAPIDPLRKAYEDILDAMSDRLGDLDNRGVYVTGHDVFGQSVMFLVPCDDPNAAWLLECEVREKLLAAAAEIEARGEELFPEAKPAEAA</sequence>
<dbReference type="Gene3D" id="2.30.30.60">
    <property type="match status" value="1"/>
</dbReference>
<evidence type="ECO:0000256" key="1">
    <source>
        <dbReference type="ARBA" id="ARBA00004370"/>
    </source>
</evidence>
<gene>
    <name evidence="8" type="ORF">E0E05_15200</name>
</gene>
<keyword evidence="6" id="KW-0732">Signal</keyword>
<evidence type="ECO:0000256" key="5">
    <source>
        <dbReference type="SAM" id="Phobius"/>
    </source>
</evidence>
<keyword evidence="2 5" id="KW-0812">Transmembrane</keyword>
<protein>
    <submittedName>
        <fullName evidence="8">Mechanosensitive ion channel</fullName>
    </submittedName>
</protein>
<feature type="transmembrane region" description="Helical" evidence="5">
    <location>
        <begin position="277"/>
        <end position="296"/>
    </location>
</feature>
<dbReference type="GeneID" id="90768653"/>
<dbReference type="GO" id="GO:0008381">
    <property type="term" value="F:mechanosensitive monoatomic ion channel activity"/>
    <property type="evidence" value="ECO:0007669"/>
    <property type="project" value="UniProtKB-ARBA"/>
</dbReference>
<dbReference type="GO" id="GO:0016020">
    <property type="term" value="C:membrane"/>
    <property type="evidence" value="ECO:0007669"/>
    <property type="project" value="UniProtKB-SubCell"/>
</dbReference>
<dbReference type="PANTHER" id="PTHR30566:SF25">
    <property type="entry name" value="INNER MEMBRANE PROTEIN"/>
    <property type="match status" value="1"/>
</dbReference>
<organism evidence="8 9">
    <name type="scientific">Roseitalea porphyridii</name>
    <dbReference type="NCBI Taxonomy" id="1852022"/>
    <lineage>
        <taxon>Bacteria</taxon>
        <taxon>Pseudomonadati</taxon>
        <taxon>Pseudomonadota</taxon>
        <taxon>Alphaproteobacteria</taxon>
        <taxon>Hyphomicrobiales</taxon>
        <taxon>Ahrensiaceae</taxon>
        <taxon>Roseitalea</taxon>
    </lineage>
</organism>
<evidence type="ECO:0000256" key="4">
    <source>
        <dbReference type="ARBA" id="ARBA00023136"/>
    </source>
</evidence>
<feature type="domain" description="Mechanosensitive ion channel MscS" evidence="7">
    <location>
        <begin position="382"/>
        <end position="447"/>
    </location>
</feature>
<evidence type="ECO:0000256" key="2">
    <source>
        <dbReference type="ARBA" id="ARBA00022692"/>
    </source>
</evidence>
<feature type="transmembrane region" description="Helical" evidence="5">
    <location>
        <begin position="252"/>
        <end position="271"/>
    </location>
</feature>
<dbReference type="AlphaFoldDB" id="A0A4P6V4V3"/>
<feature type="transmembrane region" description="Helical" evidence="5">
    <location>
        <begin position="204"/>
        <end position="227"/>
    </location>
</feature>
<keyword evidence="9" id="KW-1185">Reference proteome</keyword>
<accession>A0A4P6V4V3</accession>
<comment type="subcellular location">
    <subcellularLocation>
        <location evidence="1">Membrane</location>
    </subcellularLocation>
</comment>
<dbReference type="InterPro" id="IPR010920">
    <property type="entry name" value="LSM_dom_sf"/>
</dbReference>